<evidence type="ECO:0000256" key="1">
    <source>
        <dbReference type="SAM" id="SignalP"/>
    </source>
</evidence>
<evidence type="ECO:0000313" key="2">
    <source>
        <dbReference type="EMBL" id="MBB6033758.1"/>
    </source>
</evidence>
<name>A0A841FIV1_9ACTN</name>
<proteinExistence type="predicted"/>
<feature type="chain" id="PRO_5032457537" evidence="1">
    <location>
        <begin position="24"/>
        <end position="44"/>
    </location>
</feature>
<dbReference type="RefSeq" id="WP_260336997.1">
    <property type="nucleotide sequence ID" value="NZ_BONT01000013.1"/>
</dbReference>
<dbReference type="Proteomes" id="UP000548476">
    <property type="component" value="Unassembled WGS sequence"/>
</dbReference>
<accession>A0A841FIV1</accession>
<organism evidence="2 3">
    <name type="scientific">Phytomonospora endophytica</name>
    <dbReference type="NCBI Taxonomy" id="714109"/>
    <lineage>
        <taxon>Bacteria</taxon>
        <taxon>Bacillati</taxon>
        <taxon>Actinomycetota</taxon>
        <taxon>Actinomycetes</taxon>
        <taxon>Micromonosporales</taxon>
        <taxon>Micromonosporaceae</taxon>
        <taxon>Phytomonospora</taxon>
    </lineage>
</organism>
<feature type="signal peptide" evidence="1">
    <location>
        <begin position="1"/>
        <end position="23"/>
    </location>
</feature>
<dbReference type="EMBL" id="JACHGT010000003">
    <property type="protein sequence ID" value="MBB6033758.1"/>
    <property type="molecule type" value="Genomic_DNA"/>
</dbReference>
<reference evidence="2 3" key="1">
    <citation type="submission" date="2020-08" db="EMBL/GenBank/DDBJ databases">
        <title>Genomic Encyclopedia of Type Strains, Phase IV (KMG-IV): sequencing the most valuable type-strain genomes for metagenomic binning, comparative biology and taxonomic classification.</title>
        <authorList>
            <person name="Goeker M."/>
        </authorList>
    </citation>
    <scope>NUCLEOTIDE SEQUENCE [LARGE SCALE GENOMIC DNA]</scope>
    <source>
        <strain evidence="2 3">YIM 65646</strain>
    </source>
</reference>
<evidence type="ECO:0000313" key="3">
    <source>
        <dbReference type="Proteomes" id="UP000548476"/>
    </source>
</evidence>
<gene>
    <name evidence="2" type="ORF">HNR73_001608</name>
</gene>
<comment type="caution">
    <text evidence="2">The sequence shown here is derived from an EMBL/GenBank/DDBJ whole genome shotgun (WGS) entry which is preliminary data.</text>
</comment>
<keyword evidence="1" id="KW-0732">Signal</keyword>
<protein>
    <submittedName>
        <fullName evidence="2">Uncharacterized protein</fullName>
    </submittedName>
</protein>
<sequence length="44" mass="4455">MAFKLPISTASLASLAPTVSTIAATWPVPAQIVDCPSERASAIA</sequence>
<keyword evidence="3" id="KW-1185">Reference proteome</keyword>
<dbReference type="AlphaFoldDB" id="A0A841FIV1"/>